<feature type="compositionally biased region" description="Polar residues" evidence="1">
    <location>
        <begin position="16"/>
        <end position="43"/>
    </location>
</feature>
<dbReference type="InterPro" id="IPR057199">
    <property type="entry name" value="DUF7877"/>
</dbReference>
<feature type="compositionally biased region" description="Polar residues" evidence="1">
    <location>
        <begin position="62"/>
        <end position="74"/>
    </location>
</feature>
<organism evidence="4 5">
    <name type="scientific">Tuber aestivum</name>
    <name type="common">summer truffle</name>
    <dbReference type="NCBI Taxonomy" id="59557"/>
    <lineage>
        <taxon>Eukaryota</taxon>
        <taxon>Fungi</taxon>
        <taxon>Dikarya</taxon>
        <taxon>Ascomycota</taxon>
        <taxon>Pezizomycotina</taxon>
        <taxon>Pezizomycetes</taxon>
        <taxon>Pezizales</taxon>
        <taxon>Tuberaceae</taxon>
        <taxon>Tuber</taxon>
    </lineage>
</organism>
<dbReference type="Pfam" id="PF25289">
    <property type="entry name" value="DUF7877"/>
    <property type="match status" value="1"/>
</dbReference>
<dbReference type="InterPro" id="IPR056687">
    <property type="entry name" value="DUF7785"/>
</dbReference>
<feature type="region of interest" description="Disordered" evidence="1">
    <location>
        <begin position="885"/>
        <end position="914"/>
    </location>
</feature>
<evidence type="ECO:0000259" key="3">
    <source>
        <dbReference type="Pfam" id="PF25289"/>
    </source>
</evidence>
<feature type="region of interest" description="Disordered" evidence="1">
    <location>
        <begin position="577"/>
        <end position="596"/>
    </location>
</feature>
<feature type="region of interest" description="Disordered" evidence="1">
    <location>
        <begin position="1"/>
        <end position="115"/>
    </location>
</feature>
<protein>
    <submittedName>
        <fullName evidence="4">Uncharacterized protein</fullName>
    </submittedName>
</protein>
<accession>A0A292PYS5</accession>
<proteinExistence type="predicted"/>
<feature type="compositionally biased region" description="Low complexity" evidence="1">
    <location>
        <begin position="49"/>
        <end position="61"/>
    </location>
</feature>
<dbReference type="AlphaFoldDB" id="A0A292PYS5"/>
<feature type="region of interest" description="Disordered" evidence="1">
    <location>
        <begin position="733"/>
        <end position="870"/>
    </location>
</feature>
<sequence>MGAANSPPPAPVAVQDATSNSNLTVTTMTTASAPAAENNSTIDASPRIQQQQQQQQQPQQPLSSPAFTNANSTTGKRKRSDSPSAPIVSPTQQRSPAKKKSDDSIRPGSDPAMITTVEDRASQRLLFMEATMRDLLTVLKSNDPTPSILRHPIPNSAPSPSGAPPIKRTKISPSSPNTVAEKLLRVTYTSLTTLLSDISAVCRELLTSADNERPNGTLANGTSSIASASALPFVVQVIHFEELAKQVITRERVRRADLFDFVEEMSADSVTVKPVGSRGKVALTVMGQHGPLFSSLQNPINALPVGDLAPSSRSTSASASTSPKSSISTAPTSTVTSPKAEPLNECPVYTPLNESHLPPLISTVKAIPSNGQLLRGGKRFTGKEGAKVSTLGEAFPAPRGLPPLLPPKPDQPSEVGLKWGGKIGVGGIRVENPSNDKSEGCGDWLSYRNNMSPNHPLARLEPPRSRAPLPADLVAAYSSFAPTKDDSGSKIPAAVRNRVWWDRAGKQLFAKEFADEPSLRQMYSPSDGKVAVVEARTEEMDLDEEFRRAIDDWEPDKEIPIDARLLDGADGAEATMAGKRVDGENGADADAAGTKDDPEKILSEISDLLQSLRDQQYTRLSVLPHGQPAKPGTVNAPVPSTPLAPGEEEVGLYNTIRDRLARLISKLPPHLVATIDGGPGSDLALSGKLPVLALPIFKGTLPADESHHPKASTPQVQGAAMAAMNAAAGLSPVNSAPVAHMSPARSQHHHHHHTPAASRPMSALPNISVGGAQFHGHQMPNYRIPSVTTPHHYPSPYAPAPSPMPTPTPQGQYQPPPPRIVSPLNHRQPAPPQQFHGHSLPTQTYQNSPPPYQTPPHPRRTGVPPPQGLAAVGVGYSSPAYNNSTGLRMGVQHTPQSMGPGAVSGGGRYTGKRR</sequence>
<feature type="domain" description="DUF7785" evidence="2">
    <location>
        <begin position="596"/>
        <end position="690"/>
    </location>
</feature>
<gene>
    <name evidence="4" type="ORF">GSTUAT00003630001</name>
</gene>
<evidence type="ECO:0000259" key="2">
    <source>
        <dbReference type="Pfam" id="PF25009"/>
    </source>
</evidence>
<name>A0A292PYS5_9PEZI</name>
<evidence type="ECO:0000313" key="5">
    <source>
        <dbReference type="Proteomes" id="UP001412239"/>
    </source>
</evidence>
<evidence type="ECO:0000256" key="1">
    <source>
        <dbReference type="SAM" id="MobiDB-lite"/>
    </source>
</evidence>
<feature type="compositionally biased region" description="Pro residues" evidence="1">
    <location>
        <begin position="796"/>
        <end position="820"/>
    </location>
</feature>
<evidence type="ECO:0000313" key="4">
    <source>
        <dbReference type="EMBL" id="CUS12304.1"/>
    </source>
</evidence>
<feature type="compositionally biased region" description="Low complexity" evidence="1">
    <location>
        <begin position="309"/>
        <end position="334"/>
    </location>
</feature>
<keyword evidence="5" id="KW-1185">Reference proteome</keyword>
<dbReference type="EMBL" id="LN890996">
    <property type="protein sequence ID" value="CUS12304.1"/>
    <property type="molecule type" value="Genomic_DNA"/>
</dbReference>
<feature type="region of interest" description="Disordered" evidence="1">
    <location>
        <begin position="307"/>
        <end position="342"/>
    </location>
</feature>
<feature type="compositionally biased region" description="Pro residues" evidence="1">
    <location>
        <begin position="1"/>
        <end position="11"/>
    </location>
</feature>
<dbReference type="Pfam" id="PF25009">
    <property type="entry name" value="DUF7785"/>
    <property type="match status" value="1"/>
</dbReference>
<reference evidence="4" key="1">
    <citation type="submission" date="2015-10" db="EMBL/GenBank/DDBJ databases">
        <authorList>
            <person name="Regsiter A."/>
            <person name="william w."/>
        </authorList>
    </citation>
    <scope>NUCLEOTIDE SEQUENCE</scope>
    <source>
        <strain evidence="4">Montdore</strain>
    </source>
</reference>
<dbReference type="Proteomes" id="UP001412239">
    <property type="component" value="Unassembled WGS sequence"/>
</dbReference>
<feature type="compositionally biased region" description="Gly residues" evidence="1">
    <location>
        <begin position="902"/>
        <end position="914"/>
    </location>
</feature>
<feature type="domain" description="DUF7877" evidence="3">
    <location>
        <begin position="130"/>
        <end position="220"/>
    </location>
</feature>
<feature type="region of interest" description="Disordered" evidence="1">
    <location>
        <begin position="146"/>
        <end position="175"/>
    </location>
</feature>